<keyword evidence="3" id="KW-0819">tRNA processing</keyword>
<comment type="cofactor">
    <cofactor evidence="1">
        <name>Mg(2+)</name>
        <dbReference type="ChEBI" id="CHEBI:18420"/>
    </cofactor>
</comment>
<dbReference type="SUPFAM" id="SSF81891">
    <property type="entry name" value="Poly A polymerase C-terminal region-like"/>
    <property type="match status" value="1"/>
</dbReference>
<dbReference type="EMBL" id="LCMA01000010">
    <property type="protein sequence ID" value="KKU26312.1"/>
    <property type="molecule type" value="Genomic_DNA"/>
</dbReference>
<evidence type="ECO:0000259" key="11">
    <source>
        <dbReference type="PROSITE" id="PS51831"/>
    </source>
</evidence>
<comment type="caution">
    <text evidence="12">The sequence shown here is derived from an EMBL/GenBank/DDBJ whole genome shotgun (WGS) entry which is preliminary data.</text>
</comment>
<gene>
    <name evidence="12" type="ORF">UX39_C0010G0024</name>
</gene>
<keyword evidence="2 9" id="KW-0808">Transferase</keyword>
<dbReference type="Proteomes" id="UP000034175">
    <property type="component" value="Unassembled WGS sequence"/>
</dbReference>
<evidence type="ECO:0000256" key="10">
    <source>
        <dbReference type="SAM" id="MobiDB-lite"/>
    </source>
</evidence>
<dbReference type="InterPro" id="IPR002646">
    <property type="entry name" value="PolA_pol_head_dom"/>
</dbReference>
<evidence type="ECO:0000256" key="6">
    <source>
        <dbReference type="ARBA" id="ARBA00022741"/>
    </source>
</evidence>
<dbReference type="GO" id="GO:0008033">
    <property type="term" value="P:tRNA processing"/>
    <property type="evidence" value="ECO:0007669"/>
    <property type="project" value="UniProtKB-KW"/>
</dbReference>
<evidence type="ECO:0000256" key="4">
    <source>
        <dbReference type="ARBA" id="ARBA00022695"/>
    </source>
</evidence>
<evidence type="ECO:0000256" key="8">
    <source>
        <dbReference type="ARBA" id="ARBA00022884"/>
    </source>
</evidence>
<dbReference type="Gene3D" id="1.10.246.80">
    <property type="match status" value="1"/>
</dbReference>
<dbReference type="InterPro" id="IPR032828">
    <property type="entry name" value="PolyA_RNA-bd"/>
</dbReference>
<dbReference type="SUPFAM" id="SSF81301">
    <property type="entry name" value="Nucleotidyltransferase"/>
    <property type="match status" value="1"/>
</dbReference>
<name>A0A0G1P119_9BACT</name>
<dbReference type="GO" id="GO:0046872">
    <property type="term" value="F:metal ion binding"/>
    <property type="evidence" value="ECO:0007669"/>
    <property type="project" value="UniProtKB-KW"/>
</dbReference>
<dbReference type="Pfam" id="PF01743">
    <property type="entry name" value="PolyA_pol"/>
    <property type="match status" value="1"/>
</dbReference>
<dbReference type="InterPro" id="IPR006674">
    <property type="entry name" value="HD_domain"/>
</dbReference>
<keyword evidence="8 9" id="KW-0694">RNA-binding</keyword>
<dbReference type="CDD" id="cd00077">
    <property type="entry name" value="HDc"/>
    <property type="match status" value="1"/>
</dbReference>
<evidence type="ECO:0000313" key="12">
    <source>
        <dbReference type="EMBL" id="KKU26312.1"/>
    </source>
</evidence>
<dbReference type="NCBIfam" id="TIGR00277">
    <property type="entry name" value="HDIG"/>
    <property type="match status" value="1"/>
</dbReference>
<protein>
    <submittedName>
        <fullName evidence="12">Polynucleotide adenylyltransferase/metal dependent phosphohydrolase</fullName>
    </submittedName>
</protein>
<dbReference type="Gene3D" id="1.10.3090.10">
    <property type="entry name" value="cca-adding enzyme, domain 2"/>
    <property type="match status" value="1"/>
</dbReference>
<proteinExistence type="inferred from homology"/>
<evidence type="ECO:0000256" key="3">
    <source>
        <dbReference type="ARBA" id="ARBA00022694"/>
    </source>
</evidence>
<keyword evidence="7" id="KW-0460">Magnesium</keyword>
<dbReference type="GO" id="GO:0000049">
    <property type="term" value="F:tRNA binding"/>
    <property type="evidence" value="ECO:0007669"/>
    <property type="project" value="UniProtKB-KW"/>
</dbReference>
<dbReference type="AlphaFoldDB" id="A0A0G1P119"/>
<dbReference type="PROSITE" id="PS51831">
    <property type="entry name" value="HD"/>
    <property type="match status" value="1"/>
</dbReference>
<keyword evidence="6" id="KW-0547">Nucleotide-binding</keyword>
<dbReference type="InterPro" id="IPR043519">
    <property type="entry name" value="NT_sf"/>
</dbReference>
<dbReference type="InterPro" id="IPR006675">
    <property type="entry name" value="HDIG_dom"/>
</dbReference>
<evidence type="ECO:0000256" key="7">
    <source>
        <dbReference type="ARBA" id="ARBA00022842"/>
    </source>
</evidence>
<evidence type="ECO:0000256" key="2">
    <source>
        <dbReference type="ARBA" id="ARBA00022679"/>
    </source>
</evidence>
<organism evidence="12 13">
    <name type="scientific">Candidatus Magasanikbacteria bacterium GW2011_GWA2_46_17</name>
    <dbReference type="NCBI Taxonomy" id="1619042"/>
    <lineage>
        <taxon>Bacteria</taxon>
        <taxon>Candidatus Magasanikiibacteriota</taxon>
    </lineage>
</organism>
<comment type="similarity">
    <text evidence="9">Belongs to the tRNA nucleotidyltransferase/poly(A) polymerase family.</text>
</comment>
<dbReference type="Pfam" id="PF12627">
    <property type="entry name" value="PolyA_pol_RNAbd"/>
    <property type="match status" value="1"/>
</dbReference>
<keyword evidence="12" id="KW-0378">Hydrolase</keyword>
<keyword evidence="4 12" id="KW-0548">Nucleotidyltransferase</keyword>
<dbReference type="GO" id="GO:0016787">
    <property type="term" value="F:hydrolase activity"/>
    <property type="evidence" value="ECO:0007669"/>
    <property type="project" value="UniProtKB-KW"/>
</dbReference>
<reference evidence="12 13" key="1">
    <citation type="journal article" date="2015" name="Nature">
        <title>rRNA introns, odd ribosomes, and small enigmatic genomes across a large radiation of phyla.</title>
        <authorList>
            <person name="Brown C.T."/>
            <person name="Hug L.A."/>
            <person name="Thomas B.C."/>
            <person name="Sharon I."/>
            <person name="Castelle C.J."/>
            <person name="Singh A."/>
            <person name="Wilkins M.J."/>
            <person name="Williams K.H."/>
            <person name="Banfield J.F."/>
        </authorList>
    </citation>
    <scope>NUCLEOTIDE SEQUENCE [LARGE SCALE GENOMIC DNA]</scope>
</reference>
<evidence type="ECO:0000256" key="1">
    <source>
        <dbReference type="ARBA" id="ARBA00001946"/>
    </source>
</evidence>
<dbReference type="InterPro" id="IPR003607">
    <property type="entry name" value="HD/PDEase_dom"/>
</dbReference>
<dbReference type="Pfam" id="PF01966">
    <property type="entry name" value="HD"/>
    <property type="match status" value="1"/>
</dbReference>
<feature type="region of interest" description="Disordered" evidence="10">
    <location>
        <begin position="114"/>
        <end position="167"/>
    </location>
</feature>
<evidence type="ECO:0000256" key="9">
    <source>
        <dbReference type="RuleBase" id="RU003953"/>
    </source>
</evidence>
<dbReference type="GO" id="GO:0016779">
    <property type="term" value="F:nucleotidyltransferase activity"/>
    <property type="evidence" value="ECO:0007669"/>
    <property type="project" value="UniProtKB-KW"/>
</dbReference>
<accession>A0A0G1P119</accession>
<dbReference type="InterPro" id="IPR050124">
    <property type="entry name" value="tRNA_CCA-adding_enzyme"/>
</dbReference>
<keyword evidence="5" id="KW-0479">Metal-binding</keyword>
<feature type="compositionally biased region" description="Basic and acidic residues" evidence="10">
    <location>
        <begin position="126"/>
        <end position="136"/>
    </location>
</feature>
<dbReference type="PATRIC" id="fig|1619042.3.peg.390"/>
<dbReference type="PANTHER" id="PTHR47545">
    <property type="entry name" value="MULTIFUNCTIONAL CCA PROTEIN"/>
    <property type="match status" value="1"/>
</dbReference>
<feature type="domain" description="HD" evidence="11">
    <location>
        <begin position="273"/>
        <end position="383"/>
    </location>
</feature>
<evidence type="ECO:0000256" key="5">
    <source>
        <dbReference type="ARBA" id="ARBA00022723"/>
    </source>
</evidence>
<dbReference type="Gene3D" id="3.30.460.10">
    <property type="entry name" value="Beta Polymerase, domain 2"/>
    <property type="match status" value="1"/>
</dbReference>
<evidence type="ECO:0000313" key="13">
    <source>
        <dbReference type="Proteomes" id="UP000034175"/>
    </source>
</evidence>
<sequence>MRDYLLGREEKKDIDFVVEGSGVAFAKLFDEAIKDKGRLVEFAQFDTARYIFLDENRQVELEIEFAGARKELYRDTSRKPAVEPAALEEDLSRRDFTVNALAIEVGDWPPLLSKEGIRGGLPSGADTRDSAKDGKPRPTLPLEKGRRLRRGGNLIDPYNGSQDLKDKVLRTPLDPDVTFSDDPLRMLRAVRFAGQLGFSIVPQALEAIYRNRERIKIVSAERVQEELLKILALPQPSVGLLLMFQTHLMDVILPELSALDGVDEVYGRIHKNNFIHSLMVVDNIALRSDNVMLRLAGLLHDIGKAPTKRYVRPIGWTFHQHEHVGKKMAYQIAKRLRLSNDDTAYAAKLVRWHLQPIQLMDEGITDSAIRRLIVNMGDMLDDLLILGRSDITTGHPQKKVKYLGNYDRLEKHVAEVIEKDKMRAFQSPVRGDEIMKITGLKPGPKVGEVKKAIEEAILDGMIPNEYEAAMKYLLQMKGIMIKKDEDKMI</sequence>
<dbReference type="GO" id="GO:0000166">
    <property type="term" value="F:nucleotide binding"/>
    <property type="evidence" value="ECO:0007669"/>
    <property type="project" value="UniProtKB-KW"/>
</dbReference>